<name>A0A814DQI7_9BILA</name>
<comment type="caution">
    <text evidence="1">The sequence shown here is derived from an EMBL/GenBank/DDBJ whole genome shotgun (WGS) entry which is preliminary data.</text>
</comment>
<accession>A0A814DQI7</accession>
<proteinExistence type="predicted"/>
<dbReference type="Proteomes" id="UP000663879">
    <property type="component" value="Unassembled WGS sequence"/>
</dbReference>
<reference evidence="1" key="1">
    <citation type="submission" date="2021-02" db="EMBL/GenBank/DDBJ databases">
        <authorList>
            <person name="Nowell W R."/>
        </authorList>
    </citation>
    <scope>NUCLEOTIDE SEQUENCE</scope>
    <source>
        <strain evidence="1">Ploen Becks lab</strain>
    </source>
</reference>
<gene>
    <name evidence="1" type="ORF">OXX778_LOCUS14195</name>
</gene>
<dbReference type="EMBL" id="CAJNOC010002872">
    <property type="protein sequence ID" value="CAF0955967.1"/>
    <property type="molecule type" value="Genomic_DNA"/>
</dbReference>
<keyword evidence="2" id="KW-1185">Reference proteome</keyword>
<protein>
    <submittedName>
        <fullName evidence="1">Uncharacterized protein</fullName>
    </submittedName>
</protein>
<evidence type="ECO:0000313" key="1">
    <source>
        <dbReference type="EMBL" id="CAF0955967.1"/>
    </source>
</evidence>
<sequence>MTKKVNEAQRWVGGLLREKTKSHIEIVDQVGVLRKFVFPTKFNYDISYKTKDLPRSERHESLPDQICLIFLERSESML</sequence>
<dbReference type="AlphaFoldDB" id="A0A814DQI7"/>
<dbReference type="OrthoDB" id="10136037at2759"/>
<organism evidence="1 2">
    <name type="scientific">Brachionus calyciflorus</name>
    <dbReference type="NCBI Taxonomy" id="104777"/>
    <lineage>
        <taxon>Eukaryota</taxon>
        <taxon>Metazoa</taxon>
        <taxon>Spiralia</taxon>
        <taxon>Gnathifera</taxon>
        <taxon>Rotifera</taxon>
        <taxon>Eurotatoria</taxon>
        <taxon>Monogononta</taxon>
        <taxon>Pseudotrocha</taxon>
        <taxon>Ploima</taxon>
        <taxon>Brachionidae</taxon>
        <taxon>Brachionus</taxon>
    </lineage>
</organism>
<evidence type="ECO:0000313" key="2">
    <source>
        <dbReference type="Proteomes" id="UP000663879"/>
    </source>
</evidence>